<dbReference type="RefSeq" id="WP_183789513.1">
    <property type="nucleotide sequence ID" value="NZ_JACIDU010000002.1"/>
</dbReference>
<dbReference type="GO" id="GO:0006865">
    <property type="term" value="P:amino acid transport"/>
    <property type="evidence" value="ECO:0007669"/>
    <property type="project" value="TreeGrafter"/>
</dbReference>
<evidence type="ECO:0000313" key="5">
    <source>
        <dbReference type="EMBL" id="MBB4102211.1"/>
    </source>
</evidence>
<dbReference type="CDD" id="cd13688">
    <property type="entry name" value="PBP2_GltI_DEBP"/>
    <property type="match status" value="1"/>
</dbReference>
<sequence>MPRSVTGRQCALGLFITLVVLVAQLGPALAQAPASTLERIRREGTLRIGYGQTPPFSYRTPDGTVTGYSIDICLRVADDLKRQLGLERLEIVYVRRTAIDRVPLLNEGQYDLECEASTNTQERRRSAAFALGHFFTTTRFVALAKNDLHTIDALKGRSLAVALGTVNIGQVGKLNRDRRLQASVVTAETISDAFDLVTSGRASAFAMDDILLEVMVKATGRPEAYQISSEPVSDVLPYGFMMRRNDTAFHDAVNAALRRIYASPDMGQIYDRWFRAALPGLNLRLDVPMGPQLSAYFASFR</sequence>
<dbReference type="AlphaFoldDB" id="A0A7W6K0Y7"/>
<dbReference type="InterPro" id="IPR051455">
    <property type="entry name" value="Bact_solute-bind_prot3"/>
</dbReference>
<organism evidence="5 6">
    <name type="scientific">Allorhizobium borbori</name>
    <dbReference type="NCBI Taxonomy" id="485907"/>
    <lineage>
        <taxon>Bacteria</taxon>
        <taxon>Pseudomonadati</taxon>
        <taxon>Pseudomonadota</taxon>
        <taxon>Alphaproteobacteria</taxon>
        <taxon>Hyphomicrobiales</taxon>
        <taxon>Rhizobiaceae</taxon>
        <taxon>Rhizobium/Agrobacterium group</taxon>
        <taxon>Allorhizobium</taxon>
    </lineage>
</organism>
<evidence type="ECO:0000256" key="3">
    <source>
        <dbReference type="ARBA" id="ARBA00022729"/>
    </source>
</evidence>
<accession>A0A7W6K0Y7</accession>
<dbReference type="InterPro" id="IPR001638">
    <property type="entry name" value="Solute-binding_3/MltF_N"/>
</dbReference>
<keyword evidence="2" id="KW-0813">Transport</keyword>
<comment type="caution">
    <text evidence="5">The sequence shown here is derived from an EMBL/GenBank/DDBJ whole genome shotgun (WGS) entry which is preliminary data.</text>
</comment>
<dbReference type="SMART" id="SM00062">
    <property type="entry name" value="PBPb"/>
    <property type="match status" value="1"/>
</dbReference>
<dbReference type="EMBL" id="JACIDU010000002">
    <property type="protein sequence ID" value="MBB4102211.1"/>
    <property type="molecule type" value="Genomic_DNA"/>
</dbReference>
<dbReference type="Proteomes" id="UP000584824">
    <property type="component" value="Unassembled WGS sequence"/>
</dbReference>
<evidence type="ECO:0000259" key="4">
    <source>
        <dbReference type="SMART" id="SM00062"/>
    </source>
</evidence>
<dbReference type="GO" id="GO:0030288">
    <property type="term" value="C:outer membrane-bounded periplasmic space"/>
    <property type="evidence" value="ECO:0007669"/>
    <property type="project" value="TreeGrafter"/>
</dbReference>
<comment type="similarity">
    <text evidence="1">Belongs to the bacterial solute-binding protein 3 family.</text>
</comment>
<proteinExistence type="inferred from homology"/>
<evidence type="ECO:0000313" key="6">
    <source>
        <dbReference type="Proteomes" id="UP000584824"/>
    </source>
</evidence>
<dbReference type="Gene3D" id="3.40.190.10">
    <property type="entry name" value="Periplasmic binding protein-like II"/>
    <property type="match status" value="2"/>
</dbReference>
<name>A0A7W6K0Y7_9HYPH</name>
<dbReference type="SUPFAM" id="SSF53850">
    <property type="entry name" value="Periplasmic binding protein-like II"/>
    <property type="match status" value="1"/>
</dbReference>
<dbReference type="GO" id="GO:0005576">
    <property type="term" value="C:extracellular region"/>
    <property type="evidence" value="ECO:0007669"/>
    <property type="project" value="TreeGrafter"/>
</dbReference>
<evidence type="ECO:0000256" key="1">
    <source>
        <dbReference type="ARBA" id="ARBA00010333"/>
    </source>
</evidence>
<dbReference type="PANTHER" id="PTHR30085:SF2">
    <property type="entry name" value="GLUTAMATE_ASPARTATE IMPORT SOLUTE-BINDING PROTEIN"/>
    <property type="match status" value="1"/>
</dbReference>
<dbReference type="Pfam" id="PF00497">
    <property type="entry name" value="SBP_bac_3"/>
    <property type="match status" value="1"/>
</dbReference>
<dbReference type="PANTHER" id="PTHR30085">
    <property type="entry name" value="AMINO ACID ABC TRANSPORTER PERMEASE"/>
    <property type="match status" value="1"/>
</dbReference>
<keyword evidence="6" id="KW-1185">Reference proteome</keyword>
<reference evidence="5 6" key="1">
    <citation type="submission" date="2020-08" db="EMBL/GenBank/DDBJ databases">
        <title>Genomic Encyclopedia of Type Strains, Phase IV (KMG-IV): sequencing the most valuable type-strain genomes for metagenomic binning, comparative biology and taxonomic classification.</title>
        <authorList>
            <person name="Goeker M."/>
        </authorList>
    </citation>
    <scope>NUCLEOTIDE SEQUENCE [LARGE SCALE GENOMIC DNA]</scope>
    <source>
        <strain evidence="5 6">DSM 26385</strain>
    </source>
</reference>
<keyword evidence="3" id="KW-0732">Signal</keyword>
<protein>
    <submittedName>
        <fullName evidence="5">Glutamate/aspartate transport system substrate-binding protein</fullName>
    </submittedName>
</protein>
<gene>
    <name evidence="5" type="ORF">GGQ66_000739</name>
</gene>
<evidence type="ECO:0000256" key="2">
    <source>
        <dbReference type="ARBA" id="ARBA00022448"/>
    </source>
</evidence>
<feature type="domain" description="Solute-binding protein family 3/N-terminal" evidence="4">
    <location>
        <begin position="45"/>
        <end position="277"/>
    </location>
</feature>